<dbReference type="InterPro" id="IPR002772">
    <property type="entry name" value="Glyco_hydro_3_C"/>
</dbReference>
<keyword evidence="8" id="KW-0378">Hydrolase</keyword>
<keyword evidence="10" id="KW-0325">Glycoprotein</keyword>
<dbReference type="EMBL" id="JBFTWV010000082">
    <property type="protein sequence ID" value="KAL2788242.1"/>
    <property type="molecule type" value="Genomic_DNA"/>
</dbReference>
<dbReference type="InterPro" id="IPR036962">
    <property type="entry name" value="Glyco_hydro_3_N_sf"/>
</dbReference>
<keyword evidence="22" id="KW-1185">Reference proteome</keyword>
<keyword evidence="6" id="KW-0964">Secreted</keyword>
<dbReference type="SMART" id="SM01217">
    <property type="entry name" value="Fn3_like"/>
    <property type="match status" value="1"/>
</dbReference>
<dbReference type="InterPro" id="IPR013783">
    <property type="entry name" value="Ig-like_fold"/>
</dbReference>
<evidence type="ECO:0000256" key="6">
    <source>
        <dbReference type="ARBA" id="ARBA00022525"/>
    </source>
</evidence>
<keyword evidence="12" id="KW-0326">Glycosidase</keyword>
<comment type="subcellular location">
    <subcellularLocation>
        <location evidence="2">Secreted</location>
    </subcellularLocation>
</comment>
<evidence type="ECO:0000256" key="14">
    <source>
        <dbReference type="ARBA" id="ARBA00024983"/>
    </source>
</evidence>
<dbReference type="InterPro" id="IPR001764">
    <property type="entry name" value="Glyco_hydro_3_N"/>
</dbReference>
<dbReference type="Proteomes" id="UP001610563">
    <property type="component" value="Unassembled WGS sequence"/>
</dbReference>
<dbReference type="Pfam" id="PF14310">
    <property type="entry name" value="Fn3-like"/>
    <property type="match status" value="1"/>
</dbReference>
<dbReference type="PRINTS" id="PR00133">
    <property type="entry name" value="GLHYDRLASE3"/>
</dbReference>
<dbReference type="SUPFAM" id="SSF51445">
    <property type="entry name" value="(Trans)glycosidases"/>
    <property type="match status" value="1"/>
</dbReference>
<evidence type="ECO:0000256" key="5">
    <source>
        <dbReference type="ARBA" id="ARBA00012744"/>
    </source>
</evidence>
<evidence type="ECO:0000256" key="8">
    <source>
        <dbReference type="ARBA" id="ARBA00022801"/>
    </source>
</evidence>
<evidence type="ECO:0000256" key="16">
    <source>
        <dbReference type="ARBA" id="ARBA00041276"/>
    </source>
</evidence>
<keyword evidence="11" id="KW-0119">Carbohydrate metabolism</keyword>
<comment type="caution">
    <text evidence="21">The sequence shown here is derived from an EMBL/GenBank/DDBJ whole genome shotgun (WGS) entry which is preliminary data.</text>
</comment>
<evidence type="ECO:0000256" key="17">
    <source>
        <dbReference type="ARBA" id="ARBA00041601"/>
    </source>
</evidence>
<evidence type="ECO:0000256" key="1">
    <source>
        <dbReference type="ARBA" id="ARBA00000448"/>
    </source>
</evidence>
<dbReference type="Pfam" id="PF01915">
    <property type="entry name" value="Glyco_hydro_3_C"/>
    <property type="match status" value="1"/>
</dbReference>
<evidence type="ECO:0000256" key="12">
    <source>
        <dbReference type="ARBA" id="ARBA00023295"/>
    </source>
</evidence>
<evidence type="ECO:0000256" key="15">
    <source>
        <dbReference type="ARBA" id="ARBA00039579"/>
    </source>
</evidence>
<feature type="domain" description="Fibronectin type III-like" evidence="20">
    <location>
        <begin position="713"/>
        <end position="785"/>
    </location>
</feature>
<evidence type="ECO:0000256" key="7">
    <source>
        <dbReference type="ARBA" id="ARBA00022729"/>
    </source>
</evidence>
<evidence type="ECO:0000313" key="22">
    <source>
        <dbReference type="Proteomes" id="UP001610563"/>
    </source>
</evidence>
<evidence type="ECO:0000259" key="20">
    <source>
        <dbReference type="SMART" id="SM01217"/>
    </source>
</evidence>
<dbReference type="EC" id="3.2.1.21" evidence="5"/>
<comment type="pathway">
    <text evidence="3">Glycan metabolism; cellulose degradation.</text>
</comment>
<dbReference type="PANTHER" id="PTHR42715">
    <property type="entry name" value="BETA-GLUCOSIDASE"/>
    <property type="match status" value="1"/>
</dbReference>
<proteinExistence type="inferred from homology"/>
<evidence type="ECO:0000256" key="9">
    <source>
        <dbReference type="ARBA" id="ARBA00023001"/>
    </source>
</evidence>
<dbReference type="Pfam" id="PF00933">
    <property type="entry name" value="Glyco_hydro_3"/>
    <property type="match status" value="1"/>
</dbReference>
<evidence type="ECO:0000256" key="2">
    <source>
        <dbReference type="ARBA" id="ARBA00004613"/>
    </source>
</evidence>
<dbReference type="Gene3D" id="3.20.20.300">
    <property type="entry name" value="Glycoside hydrolase, family 3, N-terminal domain"/>
    <property type="match status" value="1"/>
</dbReference>
<feature type="chain" id="PRO_5046577810" description="Probable beta-glucosidase G" evidence="19">
    <location>
        <begin position="20"/>
        <end position="796"/>
    </location>
</feature>
<comment type="function">
    <text evidence="14">Beta-glucosidases are one of a number of cellulolytic enzymes involved in the degradation of cellulosic biomass. Catalyzes the last step releasing glucose from the inhibitory cellobiose.</text>
</comment>
<comment type="catalytic activity">
    <reaction evidence="1">
        <text>Hydrolysis of terminal, non-reducing beta-D-glucosyl residues with release of beta-D-glucose.</text>
        <dbReference type="EC" id="3.2.1.21"/>
    </reaction>
</comment>
<dbReference type="InterPro" id="IPR036881">
    <property type="entry name" value="Glyco_hydro_3_C_sf"/>
</dbReference>
<keyword evidence="9" id="KW-0136">Cellulose degradation</keyword>
<dbReference type="Gene3D" id="3.40.50.1700">
    <property type="entry name" value="Glycoside hydrolase family 3 C-terminal domain"/>
    <property type="match status" value="1"/>
</dbReference>
<sequence>MHWTGAAAVISALLQASCASRDVFSDPGINVDKWHSATRKANALITQLNITEKAGLLTGNLLNLTCGGIINAIPRVDFPGLCLQDGPAGIRTADLASVFTAGISIGATWDPELIYERGRALGEEFRGKGAHVILGPATGPLGRIPLGGRNWEGFSVDPYLAGIATSATVRGIQDSGVQACTKHYVGNEQETQRTLGLAKGVSVDAISSNIDDRTLHELYIWPFADAVRAGTLSIMCSYNRLNSTYACEDDHTLNGILKEELGFKGYVMSDWFATHSGAKAANAGLDMNMPGPVDQYNFTNSYFGPNLVRAVQSGNVSAERLDDMVRRVLTPYFYLGQDKDYPTIDPSGLFVTLAALSYSPSAFSIPDDTPLPPARDVRADHAALIRNHGAAGTVLLKNTKHTLPLKAPRTIAVFGNDAADLSRGSAVPLGAAYAPPQGVPMGVQVMGGGAGSGRLSYVVSPLEALRARAASSNHSMSIQYVTDNSVVANADFSGIYPFPDVCLVFLKTYAAETIDRTSFEADWNSTAVVNSVASYCPSRKTVVVTHSAGINTMPWADNPNVTAILAAHYPGQEAGNSIVDILFGDVNPSGHLPYTIARNETDYNTEVFNVTDPAQVTDAAAWQSDFTEGLLIDYRHFDANAITPLYEFGFGLSYTIFELTGKVNVRPVHGQRTISVFPPKVKENSPGGNPNLWKTLFAVTVKVRNTGDVAGSAVPQLYLSQPRSTVPAGTPMKVLRGFDKVYLKAGEERNVSFPLMRRDMSFWDVGASDWRLPRGEYIVRVGFSSRDIRMEGTIRV</sequence>
<dbReference type="Gene3D" id="2.60.40.10">
    <property type="entry name" value="Immunoglobulins"/>
    <property type="match status" value="1"/>
</dbReference>
<reference evidence="21 22" key="1">
    <citation type="submission" date="2024-07" db="EMBL/GenBank/DDBJ databases">
        <title>Section-level genome sequencing and comparative genomics of Aspergillus sections Usti and Cavernicolus.</title>
        <authorList>
            <consortium name="Lawrence Berkeley National Laboratory"/>
            <person name="Nybo J.L."/>
            <person name="Vesth T.C."/>
            <person name="Theobald S."/>
            <person name="Frisvad J.C."/>
            <person name="Larsen T.O."/>
            <person name="Kjaerboelling I."/>
            <person name="Rothschild-Mancinelli K."/>
            <person name="Lyhne E.K."/>
            <person name="Kogle M.E."/>
            <person name="Barry K."/>
            <person name="Clum A."/>
            <person name="Na H."/>
            <person name="Ledsgaard L."/>
            <person name="Lin J."/>
            <person name="Lipzen A."/>
            <person name="Kuo A."/>
            <person name="Riley R."/>
            <person name="Mondo S."/>
            <person name="Labutti K."/>
            <person name="Haridas S."/>
            <person name="Pangalinan J."/>
            <person name="Salamov A.A."/>
            <person name="Simmons B.A."/>
            <person name="Magnuson J.K."/>
            <person name="Chen J."/>
            <person name="Drula E."/>
            <person name="Henrissat B."/>
            <person name="Wiebenga A."/>
            <person name="Lubbers R.J."/>
            <person name="Gomes A.C."/>
            <person name="Makela M.R."/>
            <person name="Stajich J."/>
            <person name="Grigoriev I.V."/>
            <person name="Mortensen U.H."/>
            <person name="De Vries R.P."/>
            <person name="Baker S.E."/>
            <person name="Andersen M.R."/>
        </authorList>
    </citation>
    <scope>NUCLEOTIDE SEQUENCE [LARGE SCALE GENOMIC DNA]</scope>
    <source>
        <strain evidence="21 22">CBS 209.92</strain>
    </source>
</reference>
<feature type="signal peptide" evidence="19">
    <location>
        <begin position="1"/>
        <end position="19"/>
    </location>
</feature>
<dbReference type="InterPro" id="IPR026891">
    <property type="entry name" value="Fn3-like"/>
</dbReference>
<evidence type="ECO:0000256" key="19">
    <source>
        <dbReference type="SAM" id="SignalP"/>
    </source>
</evidence>
<evidence type="ECO:0000256" key="4">
    <source>
        <dbReference type="ARBA" id="ARBA00005336"/>
    </source>
</evidence>
<dbReference type="InterPro" id="IPR050288">
    <property type="entry name" value="Cellulose_deg_GH3"/>
</dbReference>
<dbReference type="PANTHER" id="PTHR42715:SF12">
    <property type="entry name" value="BETA-GLUCOSIDASE G-RELATED"/>
    <property type="match status" value="1"/>
</dbReference>
<name>A0ABR4FY95_9EURO</name>
<comment type="similarity">
    <text evidence="4">Belongs to the glycosyl hydrolase 3 family.</text>
</comment>
<accession>A0ABR4FY95</accession>
<evidence type="ECO:0000313" key="21">
    <source>
        <dbReference type="EMBL" id="KAL2788242.1"/>
    </source>
</evidence>
<dbReference type="InterPro" id="IPR017853">
    <property type="entry name" value="GH"/>
</dbReference>
<evidence type="ECO:0000256" key="11">
    <source>
        <dbReference type="ARBA" id="ARBA00023277"/>
    </source>
</evidence>
<evidence type="ECO:0000256" key="13">
    <source>
        <dbReference type="ARBA" id="ARBA00023326"/>
    </source>
</evidence>
<evidence type="ECO:0000256" key="10">
    <source>
        <dbReference type="ARBA" id="ARBA00023180"/>
    </source>
</evidence>
<evidence type="ECO:0000256" key="3">
    <source>
        <dbReference type="ARBA" id="ARBA00004987"/>
    </source>
</evidence>
<dbReference type="SUPFAM" id="SSF52279">
    <property type="entry name" value="Beta-D-glucan exohydrolase, C-terminal domain"/>
    <property type="match status" value="1"/>
</dbReference>
<organism evidence="21 22">
    <name type="scientific">Aspergillus keveii</name>
    <dbReference type="NCBI Taxonomy" id="714993"/>
    <lineage>
        <taxon>Eukaryota</taxon>
        <taxon>Fungi</taxon>
        <taxon>Dikarya</taxon>
        <taxon>Ascomycota</taxon>
        <taxon>Pezizomycotina</taxon>
        <taxon>Eurotiomycetes</taxon>
        <taxon>Eurotiomycetidae</taxon>
        <taxon>Eurotiales</taxon>
        <taxon>Aspergillaceae</taxon>
        <taxon>Aspergillus</taxon>
        <taxon>Aspergillus subgen. Nidulantes</taxon>
    </lineage>
</organism>
<keyword evidence="13" id="KW-0624">Polysaccharide degradation</keyword>
<keyword evidence="7 19" id="KW-0732">Signal</keyword>
<evidence type="ECO:0000256" key="18">
    <source>
        <dbReference type="ARBA" id="ARBA00041808"/>
    </source>
</evidence>
<gene>
    <name evidence="21" type="ORF">BJX66DRAFT_352831</name>
</gene>
<protein>
    <recommendedName>
        <fullName evidence="15">Probable beta-glucosidase G</fullName>
        <ecNumber evidence="5">3.2.1.21</ecNumber>
    </recommendedName>
    <alternativeName>
        <fullName evidence="16">Beta-D-glucoside glucohydrolase G</fullName>
    </alternativeName>
    <alternativeName>
        <fullName evidence="17">Cellobiase G</fullName>
    </alternativeName>
    <alternativeName>
        <fullName evidence="18">Gentiobiase G</fullName>
    </alternativeName>
</protein>